<protein>
    <submittedName>
        <fullName evidence="2">Uncharacterized protein</fullName>
    </submittedName>
</protein>
<feature type="compositionally biased region" description="Basic and acidic residues" evidence="1">
    <location>
        <begin position="87"/>
        <end position="99"/>
    </location>
</feature>
<dbReference type="VEuPathDB" id="AmoebaDB:EHI_173490"/>
<dbReference type="AlphaFoldDB" id="A0A5K1TYW4"/>
<dbReference type="OMA" id="THFTDIS"/>
<feature type="compositionally biased region" description="Basic and acidic residues" evidence="1">
    <location>
        <begin position="107"/>
        <end position="117"/>
    </location>
</feature>
<gene>
    <name evidence="2" type="ORF">CL6EHI_173490</name>
</gene>
<sequence length="372" mass="42698">MKPEQHKQITIEAINNYGVVNLNLVDPSYPKTSGNFETHSSLSKLGETETNKGVETQDSLPILRYVNIPLSDKTLELSTIPIRSQSRKPDNHQEDEKAPKKTHSNQKKNELQHDFRSKIISKSINLQNPEKRFNSKKTISKEQLSDISDLSTIPKQSESLFTEPFLIHPHSEIKLNHECSKKNEITLSCCDIGTTVTHFTDMSPVIQPTAIKEMTLISEYMDDLSKLMGKHYFQVIFDGISYYEGISSIQHAFQNKDISIIFETDEGVFGVNHHIETGEKWNRDFDLSIFCLRSKKLQTPSLFRCYRYSSSRLISHSYEVLGFCTYNIDTSIMTINNKFHVHFIDFTGKGPYVFASDLNKIKVNSFSVIQWI</sequence>
<evidence type="ECO:0000313" key="2">
    <source>
        <dbReference type="EMBL" id="GAT97102.1"/>
    </source>
</evidence>
<evidence type="ECO:0000313" key="3">
    <source>
        <dbReference type="Proteomes" id="UP000078387"/>
    </source>
</evidence>
<dbReference type="Proteomes" id="UP000078387">
    <property type="component" value="Unassembled WGS sequence"/>
</dbReference>
<dbReference type="VEuPathDB" id="AmoebaDB:EHI7A_045000"/>
<dbReference type="VEuPathDB" id="AmoebaDB:EHI8A_044360"/>
<accession>A0A5K1TYW4</accession>
<feature type="region of interest" description="Disordered" evidence="1">
    <location>
        <begin position="35"/>
        <end position="54"/>
    </location>
</feature>
<reference evidence="2 3" key="1">
    <citation type="submission" date="2016-05" db="EMBL/GenBank/DDBJ databases">
        <title>First whole genome sequencing of Entamoeba histolytica HM1:IMSS-clone-6.</title>
        <authorList>
            <person name="Mukherjee Avik.K."/>
            <person name="Izumyama S."/>
            <person name="Nakada-Tsukui K."/>
            <person name="Nozaki T."/>
        </authorList>
    </citation>
    <scope>NUCLEOTIDE SEQUENCE [LARGE SCALE GENOMIC DNA]</scope>
    <source>
        <strain evidence="2 3">HM1:IMSS clone 6</strain>
    </source>
</reference>
<feature type="region of interest" description="Disordered" evidence="1">
    <location>
        <begin position="79"/>
        <end position="120"/>
    </location>
</feature>
<dbReference type="VEuPathDB" id="AmoebaDB:EHI5A_075230"/>
<dbReference type="EMBL" id="BDEQ01000001">
    <property type="protein sequence ID" value="GAT97102.1"/>
    <property type="molecule type" value="Genomic_DNA"/>
</dbReference>
<evidence type="ECO:0000256" key="1">
    <source>
        <dbReference type="SAM" id="MobiDB-lite"/>
    </source>
</evidence>
<organism evidence="2 3">
    <name type="scientific">Entamoeba histolytica</name>
    <dbReference type="NCBI Taxonomy" id="5759"/>
    <lineage>
        <taxon>Eukaryota</taxon>
        <taxon>Amoebozoa</taxon>
        <taxon>Evosea</taxon>
        <taxon>Archamoebae</taxon>
        <taxon>Mastigamoebida</taxon>
        <taxon>Entamoebidae</taxon>
        <taxon>Entamoeba</taxon>
    </lineage>
</organism>
<comment type="caution">
    <text evidence="2">The sequence shown here is derived from an EMBL/GenBank/DDBJ whole genome shotgun (WGS) entry which is preliminary data.</text>
</comment>
<dbReference type="VEuPathDB" id="AmoebaDB:KM1_089150"/>
<name>A0A5K1TYW4_ENTHI</name>
<proteinExistence type="predicted"/>